<keyword evidence="3" id="KW-1185">Reference proteome</keyword>
<dbReference type="AlphaFoldDB" id="A0AA34RDI3"/>
<proteinExistence type="predicted"/>
<dbReference type="Proteomes" id="UP000008305">
    <property type="component" value="Chromosome"/>
</dbReference>
<dbReference type="EMBL" id="CP002608">
    <property type="protein sequence ID" value="AEB41605.1"/>
    <property type="molecule type" value="Genomic_DNA"/>
</dbReference>
<dbReference type="RefSeq" id="WP_013712683.1">
    <property type="nucleotide sequence ID" value="NC_015408.1"/>
</dbReference>
<gene>
    <name evidence="2" type="ordered locus">G5S_0648</name>
</gene>
<evidence type="ECO:0000313" key="3">
    <source>
        <dbReference type="Proteomes" id="UP000008305"/>
    </source>
</evidence>
<accession>A0AA34RDI3</accession>
<protein>
    <submittedName>
        <fullName evidence="2">Uncharacterized protein</fullName>
    </submittedName>
</protein>
<evidence type="ECO:0000256" key="1">
    <source>
        <dbReference type="SAM" id="Coils"/>
    </source>
</evidence>
<sequence>MTQFVSVDFLLQELQVLQQSLETLNSLEATLETYERMFALIHEGFCMVLHRCQQSHLLSLHPQGDLLKDNSGNPVTTTFSINPNN</sequence>
<feature type="coiled-coil region" evidence="1">
    <location>
        <begin position="7"/>
        <end position="37"/>
    </location>
</feature>
<organism evidence="2 3">
    <name type="scientific">Chlamydia pecorum (strain ATCC VR-628 / DSM 29919 / E58)</name>
    <name type="common">Chlamydophila pecorum</name>
    <dbReference type="NCBI Taxonomy" id="331635"/>
    <lineage>
        <taxon>Bacteria</taxon>
        <taxon>Pseudomonadati</taxon>
        <taxon>Chlamydiota</taxon>
        <taxon>Chlamydiia</taxon>
        <taxon>Chlamydiales</taxon>
        <taxon>Chlamydiaceae</taxon>
        <taxon>Chlamydia/Chlamydophila group</taxon>
        <taxon>Chlamydia</taxon>
    </lineage>
</organism>
<dbReference type="KEGG" id="cpm:G5S_0648"/>
<reference evidence="2 3" key="1">
    <citation type="journal article" date="2011" name="J. Bacteriol.">
        <title>Genome sequence of the obligate intracellular animal pathogen Chlamydia pecorum E58.</title>
        <authorList>
            <person name="Mojica S."/>
            <person name="Huot Creasy H."/>
            <person name="Daugherty S."/>
            <person name="Read T.D."/>
            <person name="Kim T."/>
            <person name="Kaltenboeck B."/>
            <person name="Bavoil P."/>
            <person name="Myers G.S."/>
        </authorList>
    </citation>
    <scope>NUCLEOTIDE SEQUENCE [LARGE SCALE GENOMIC DNA]</scope>
    <source>
        <strain evidence="2 3">E58</strain>
    </source>
</reference>
<dbReference type="GeneID" id="99718646"/>
<evidence type="ECO:0000313" key="2">
    <source>
        <dbReference type="EMBL" id="AEB41605.1"/>
    </source>
</evidence>
<name>A0AA34RDI3_CHLPE</name>
<keyword evidence="1" id="KW-0175">Coiled coil</keyword>